<dbReference type="PANTHER" id="PTHR45458:SF1">
    <property type="entry name" value="SHORT CHAIN DEHYDROGENASE"/>
    <property type="match status" value="1"/>
</dbReference>
<dbReference type="PRINTS" id="PR00081">
    <property type="entry name" value="GDHRDH"/>
</dbReference>
<dbReference type="EMBL" id="MGKP01000023">
    <property type="protein sequence ID" value="OGN28186.1"/>
    <property type="molecule type" value="Genomic_DNA"/>
</dbReference>
<evidence type="ECO:0008006" key="4">
    <source>
        <dbReference type="Google" id="ProtNLM"/>
    </source>
</evidence>
<reference evidence="2 3" key="1">
    <citation type="journal article" date="2016" name="Nat. Commun.">
        <title>Thousands of microbial genomes shed light on interconnected biogeochemical processes in an aquifer system.</title>
        <authorList>
            <person name="Anantharaman K."/>
            <person name="Brown C.T."/>
            <person name="Hug L.A."/>
            <person name="Sharon I."/>
            <person name="Castelle C.J."/>
            <person name="Probst A.J."/>
            <person name="Thomas B.C."/>
            <person name="Singh A."/>
            <person name="Wilkins M.J."/>
            <person name="Karaoz U."/>
            <person name="Brodie E.L."/>
            <person name="Williams K.H."/>
            <person name="Hubbard S.S."/>
            <person name="Banfield J.F."/>
        </authorList>
    </citation>
    <scope>NUCLEOTIDE SEQUENCE [LARGE SCALE GENOMIC DNA]</scope>
</reference>
<dbReference type="Proteomes" id="UP000179047">
    <property type="component" value="Unassembled WGS sequence"/>
</dbReference>
<evidence type="ECO:0000313" key="2">
    <source>
        <dbReference type="EMBL" id="OGN28186.1"/>
    </source>
</evidence>
<dbReference type="InterPro" id="IPR002347">
    <property type="entry name" value="SDR_fam"/>
</dbReference>
<comment type="caution">
    <text evidence="2">The sequence shown here is derived from an EMBL/GenBank/DDBJ whole genome shotgun (WGS) entry which is preliminary data.</text>
</comment>
<dbReference type="STRING" id="1802701.A3A33_02415"/>
<dbReference type="GO" id="GO:0016616">
    <property type="term" value="F:oxidoreductase activity, acting on the CH-OH group of donors, NAD or NADP as acceptor"/>
    <property type="evidence" value="ECO:0007669"/>
    <property type="project" value="TreeGrafter"/>
</dbReference>
<name>A0A1F8GU67_9BACT</name>
<dbReference type="InterPro" id="IPR052184">
    <property type="entry name" value="SDR_enzymes"/>
</dbReference>
<evidence type="ECO:0000256" key="1">
    <source>
        <dbReference type="RuleBase" id="RU000363"/>
    </source>
</evidence>
<dbReference type="AlphaFoldDB" id="A0A1F8GU67"/>
<evidence type="ECO:0000313" key="3">
    <source>
        <dbReference type="Proteomes" id="UP000179047"/>
    </source>
</evidence>
<accession>A0A1F8GU67</accession>
<comment type="similarity">
    <text evidence="1">Belongs to the short-chain dehydrogenases/reductases (SDR) family.</text>
</comment>
<dbReference type="Gene3D" id="3.40.50.720">
    <property type="entry name" value="NAD(P)-binding Rossmann-like Domain"/>
    <property type="match status" value="1"/>
</dbReference>
<organism evidence="2 3">
    <name type="scientific">Candidatus Yanofskybacteria bacterium RIFCSPLOWO2_01_FULL_49_25</name>
    <dbReference type="NCBI Taxonomy" id="1802701"/>
    <lineage>
        <taxon>Bacteria</taxon>
        <taxon>Candidatus Yanofskyibacteriota</taxon>
    </lineage>
</organism>
<dbReference type="SUPFAM" id="SSF51735">
    <property type="entry name" value="NAD(P)-binding Rossmann-fold domains"/>
    <property type="match status" value="1"/>
</dbReference>
<dbReference type="PRINTS" id="PR00080">
    <property type="entry name" value="SDRFAMILY"/>
</dbReference>
<dbReference type="PANTHER" id="PTHR45458">
    <property type="entry name" value="SHORT-CHAIN DEHYDROGENASE/REDUCTASE SDR"/>
    <property type="match status" value="1"/>
</dbReference>
<proteinExistence type="inferred from homology"/>
<dbReference type="InterPro" id="IPR036291">
    <property type="entry name" value="NAD(P)-bd_dom_sf"/>
</dbReference>
<protein>
    <recommendedName>
        <fullName evidence="4">Short-chain dehydrogenase</fullName>
    </recommendedName>
</protein>
<sequence length="216" mass="23502">MKTALITGASRGIGNALAEKFLAEGYFVIGTSTKGTADFSHENLTILQLDLADPKSIERCAKDVLNLKKPVDILINNAGTYISEHDGIKIDILRTTLETNLIGPIDFTLRILPAINVGGHIVNISSRQGSMSYVHQDLNPSYKISKAAVNMFTRALSLRLKDTITVSSVHPGAVLTALAMPDADLTPEEAAGYIYDLAISRPKTGQFWYKGEPFPW</sequence>
<dbReference type="Pfam" id="PF00106">
    <property type="entry name" value="adh_short"/>
    <property type="match status" value="1"/>
</dbReference>
<gene>
    <name evidence="2" type="ORF">A3A33_02415</name>
</gene>